<accession>A0A6H0XLS2</accession>
<feature type="transmembrane region" description="Helical" evidence="2">
    <location>
        <begin position="117"/>
        <end position="135"/>
    </location>
</feature>
<proteinExistence type="predicted"/>
<keyword evidence="2" id="KW-0812">Transmembrane</keyword>
<feature type="transmembrane region" description="Helical" evidence="2">
    <location>
        <begin position="61"/>
        <end position="77"/>
    </location>
</feature>
<dbReference type="EMBL" id="CP051139">
    <property type="protein sequence ID" value="QIW95673.1"/>
    <property type="molecule type" value="Genomic_DNA"/>
</dbReference>
<gene>
    <name evidence="3" type="ORF">AMS68_001191</name>
</gene>
<dbReference type="NCBIfam" id="NF037959">
    <property type="entry name" value="MFS_SpdSyn"/>
    <property type="match status" value="1"/>
</dbReference>
<dbReference type="OrthoDB" id="2016285at2759"/>
<keyword evidence="1" id="KW-0620">Polyamine biosynthesis</keyword>
<dbReference type="AlphaFoldDB" id="A0A6H0XLS2"/>
<feature type="transmembrane region" description="Helical" evidence="2">
    <location>
        <begin position="21"/>
        <end position="41"/>
    </location>
</feature>
<protein>
    <recommendedName>
        <fullName evidence="5">PABS domain-containing protein</fullName>
    </recommendedName>
</protein>
<dbReference type="Proteomes" id="UP000503462">
    <property type="component" value="Chromosome 1"/>
</dbReference>
<evidence type="ECO:0000313" key="3">
    <source>
        <dbReference type="EMBL" id="QIW95673.1"/>
    </source>
</evidence>
<keyword evidence="2" id="KW-0472">Membrane</keyword>
<dbReference type="Gene3D" id="3.40.50.150">
    <property type="entry name" value="Vaccinia Virus protein VP39"/>
    <property type="match status" value="1"/>
</dbReference>
<evidence type="ECO:0008006" key="5">
    <source>
        <dbReference type="Google" id="ProtNLM"/>
    </source>
</evidence>
<dbReference type="SUPFAM" id="SSF53335">
    <property type="entry name" value="S-adenosyl-L-methionine-dependent methyltransferases"/>
    <property type="match status" value="1"/>
</dbReference>
<organism evidence="3 4">
    <name type="scientific">Peltaster fructicola</name>
    <dbReference type="NCBI Taxonomy" id="286661"/>
    <lineage>
        <taxon>Eukaryota</taxon>
        <taxon>Fungi</taxon>
        <taxon>Dikarya</taxon>
        <taxon>Ascomycota</taxon>
        <taxon>Pezizomycotina</taxon>
        <taxon>Dothideomycetes</taxon>
        <taxon>Dothideomycetes incertae sedis</taxon>
        <taxon>Peltaster</taxon>
    </lineage>
</organism>
<dbReference type="GO" id="GO:0006596">
    <property type="term" value="P:polyamine biosynthetic process"/>
    <property type="evidence" value="ECO:0007669"/>
    <property type="project" value="UniProtKB-KW"/>
</dbReference>
<dbReference type="InterPro" id="IPR029063">
    <property type="entry name" value="SAM-dependent_MTases_sf"/>
</dbReference>
<evidence type="ECO:0000313" key="4">
    <source>
        <dbReference type="Proteomes" id="UP000503462"/>
    </source>
</evidence>
<sequence length="560" mass="61285">MSSTGTKADDRRREQPGLQQLSEDGGLALGLIALAAISSPISQLTLQPVYGAIPSGINHKVAIAVTLLLGFVLHAGLKKAGRGSIRTWLPLIAAVVPIAEYFAILLSAQLGIVRGPVLAGLISCHAIIMPSAYAAAEIMDTLGIGELFSTIPPALINASIALLPFTLLERFFAFQLPEIISHSTLLIPVNLQLIVSAAYVLLCSPGPVLVVSTWILLISTYLVNPHGNGPYATTLLNRTLAAQDWVLLTRQWSTTGYISVLESHKDQYRVLRCDHSLLGGEWLLNDERRAQGWTGNEPTYSVFSMLEAVRLMDTGVADADARALVIGLGVGTAPKAMLQHGIETTIVELDSAIHDYAVQFFDLPDNHTSIIQDAVSWTQQQARLDDFDKPQFDYIIHDVFTGGAEPLPLFTTSFLADLRALLKPHGVTAINYAGDLNMPLTAKVLNTIDLAFDQQCEVYSDEAARKDGSVEPFSNFIVFCRNTPGEISFREPKASDYLGSISKRSYLLPKPDQRIAKSWSVHGELHAKDLGRWRSAQEQSATKHWRVMRTVLPAKVWELY</sequence>
<feature type="transmembrane region" description="Helical" evidence="2">
    <location>
        <begin position="147"/>
        <end position="167"/>
    </location>
</feature>
<dbReference type="PANTHER" id="PTHR43317">
    <property type="entry name" value="THERMOSPERMINE SYNTHASE ACAULIS5"/>
    <property type="match status" value="1"/>
</dbReference>
<dbReference type="PANTHER" id="PTHR43317:SF1">
    <property type="entry name" value="THERMOSPERMINE SYNTHASE ACAULIS5"/>
    <property type="match status" value="1"/>
</dbReference>
<evidence type="ECO:0000256" key="2">
    <source>
        <dbReference type="SAM" id="Phobius"/>
    </source>
</evidence>
<keyword evidence="2" id="KW-1133">Transmembrane helix</keyword>
<reference evidence="3 4" key="1">
    <citation type="journal article" date="2016" name="Sci. Rep.">
        <title>Peltaster fructicola genome reveals evolution from an invasive phytopathogen to an ectophytic parasite.</title>
        <authorList>
            <person name="Xu C."/>
            <person name="Chen H."/>
            <person name="Gleason M.L."/>
            <person name="Xu J.R."/>
            <person name="Liu H."/>
            <person name="Zhang R."/>
            <person name="Sun G."/>
        </authorList>
    </citation>
    <scope>NUCLEOTIDE SEQUENCE [LARGE SCALE GENOMIC DNA]</scope>
    <source>
        <strain evidence="3 4">LNHT1506</strain>
    </source>
</reference>
<keyword evidence="4" id="KW-1185">Reference proteome</keyword>
<name>A0A6H0XLS2_9PEZI</name>
<feature type="transmembrane region" description="Helical" evidence="2">
    <location>
        <begin position="89"/>
        <end position="111"/>
    </location>
</feature>
<evidence type="ECO:0000256" key="1">
    <source>
        <dbReference type="ARBA" id="ARBA00023115"/>
    </source>
</evidence>